<keyword evidence="1" id="KW-1133">Transmembrane helix</keyword>
<dbReference type="AlphaFoldDB" id="A0A2A9NMZ5"/>
<dbReference type="OrthoDB" id="2524788at2759"/>
<dbReference type="Proteomes" id="UP000242287">
    <property type="component" value="Unassembled WGS sequence"/>
</dbReference>
<keyword evidence="1" id="KW-0472">Membrane</keyword>
<organism evidence="2 3">
    <name type="scientific">Amanita thiersii Skay4041</name>
    <dbReference type="NCBI Taxonomy" id="703135"/>
    <lineage>
        <taxon>Eukaryota</taxon>
        <taxon>Fungi</taxon>
        <taxon>Dikarya</taxon>
        <taxon>Basidiomycota</taxon>
        <taxon>Agaricomycotina</taxon>
        <taxon>Agaricomycetes</taxon>
        <taxon>Agaricomycetidae</taxon>
        <taxon>Agaricales</taxon>
        <taxon>Pluteineae</taxon>
        <taxon>Amanitaceae</taxon>
        <taxon>Amanita</taxon>
    </lineage>
</organism>
<keyword evidence="3" id="KW-1185">Reference proteome</keyword>
<name>A0A2A9NMZ5_9AGAR</name>
<feature type="transmembrane region" description="Helical" evidence="1">
    <location>
        <begin position="20"/>
        <end position="38"/>
    </location>
</feature>
<accession>A0A2A9NMZ5</accession>
<keyword evidence="1" id="KW-0812">Transmembrane</keyword>
<evidence type="ECO:0000256" key="1">
    <source>
        <dbReference type="SAM" id="Phobius"/>
    </source>
</evidence>
<dbReference type="EMBL" id="KZ302039">
    <property type="protein sequence ID" value="PFH49100.1"/>
    <property type="molecule type" value="Genomic_DNA"/>
</dbReference>
<evidence type="ECO:0000313" key="2">
    <source>
        <dbReference type="EMBL" id="PFH49100.1"/>
    </source>
</evidence>
<protein>
    <submittedName>
        <fullName evidence="2">Uncharacterized protein</fullName>
    </submittedName>
</protein>
<sequence>MSTLTPHDADTQFLTRQAMYTGYQYFSILTPVIYTVLVRRGRTPFSINNALRATWMGGLAGSASAGGLAYARYAYTSEATVRQKRIHNAYNTSRLRADDHATIGAVLGSVLTPAILWKRAGVIHLVLGGAALGSGVGLLAHHCRTLMGDAPPKAQIPPGL</sequence>
<feature type="transmembrane region" description="Helical" evidence="1">
    <location>
        <begin position="121"/>
        <end position="140"/>
    </location>
</feature>
<gene>
    <name evidence="2" type="ORF">AMATHDRAFT_63747</name>
</gene>
<evidence type="ECO:0000313" key="3">
    <source>
        <dbReference type="Proteomes" id="UP000242287"/>
    </source>
</evidence>
<proteinExistence type="predicted"/>
<feature type="transmembrane region" description="Helical" evidence="1">
    <location>
        <begin position="50"/>
        <end position="71"/>
    </location>
</feature>
<reference evidence="2 3" key="1">
    <citation type="submission" date="2014-02" db="EMBL/GenBank/DDBJ databases">
        <title>Transposable element dynamics among asymbiotic and ectomycorrhizal Amanita fungi.</title>
        <authorList>
            <consortium name="DOE Joint Genome Institute"/>
            <person name="Hess J."/>
            <person name="Skrede I."/>
            <person name="Wolfe B."/>
            <person name="LaButti K."/>
            <person name="Ohm R.A."/>
            <person name="Grigoriev I.V."/>
            <person name="Pringle A."/>
        </authorList>
    </citation>
    <scope>NUCLEOTIDE SEQUENCE [LARGE SCALE GENOMIC DNA]</scope>
    <source>
        <strain evidence="2 3">SKay4041</strain>
    </source>
</reference>